<evidence type="ECO:0008006" key="2">
    <source>
        <dbReference type="Google" id="ProtNLM"/>
    </source>
</evidence>
<dbReference type="AlphaFoldDB" id="A0A644YF40"/>
<dbReference type="Pfam" id="PF07313">
    <property type="entry name" value="AmiA-like"/>
    <property type="match status" value="1"/>
</dbReference>
<proteinExistence type="predicted"/>
<dbReference type="Gene3D" id="1.10.3670.10">
    <property type="entry name" value="Putative xylanase like domain"/>
    <property type="match status" value="1"/>
</dbReference>
<protein>
    <recommendedName>
        <fullName evidence="2">DUF1460 domain-containing protein</fullName>
    </recommendedName>
</protein>
<accession>A0A644YF40</accession>
<comment type="caution">
    <text evidence="1">The sequence shown here is derived from an EMBL/GenBank/DDBJ whole genome shotgun (WGS) entry which is preliminary data.</text>
</comment>
<dbReference type="Gene3D" id="2.30.260.10">
    <property type="entry name" value="putative xylanase like domain"/>
    <property type="match status" value="1"/>
</dbReference>
<organism evidence="1">
    <name type="scientific">bioreactor metagenome</name>
    <dbReference type="NCBI Taxonomy" id="1076179"/>
    <lineage>
        <taxon>unclassified sequences</taxon>
        <taxon>metagenomes</taxon>
        <taxon>ecological metagenomes</taxon>
    </lineage>
</organism>
<dbReference type="SUPFAM" id="SSF54001">
    <property type="entry name" value="Cysteine proteinases"/>
    <property type="match status" value="1"/>
</dbReference>
<evidence type="ECO:0000313" key="1">
    <source>
        <dbReference type="EMBL" id="MPM27222.1"/>
    </source>
</evidence>
<name>A0A644YF40_9ZZZZ</name>
<dbReference type="InterPro" id="IPR038765">
    <property type="entry name" value="Papain-like_cys_pep_sf"/>
</dbReference>
<gene>
    <name evidence="1" type="ORF">SDC9_73732</name>
</gene>
<dbReference type="InterPro" id="IPR010846">
    <property type="entry name" value="AmiA-like"/>
</dbReference>
<reference evidence="1" key="1">
    <citation type="submission" date="2019-08" db="EMBL/GenBank/DDBJ databases">
        <authorList>
            <person name="Kucharzyk K."/>
            <person name="Murdoch R.W."/>
            <person name="Higgins S."/>
            <person name="Loffler F."/>
        </authorList>
    </citation>
    <scope>NUCLEOTIDE SEQUENCE</scope>
</reference>
<dbReference type="EMBL" id="VSSQ01004936">
    <property type="protein sequence ID" value="MPM27222.1"/>
    <property type="molecule type" value="Genomic_DNA"/>
</dbReference>
<sequence length="300" mass="34355">MLICWQTVFLPSIGNFKKMKNRISFFLMGCFFAVTVFSQPVDSEVEDNVIFEKYTTFIEPFRSKPKELILEKTAGFFLDKPYVAGTLDKNDTERLVINLREFDCVTFVETVIALANTVVSDDLSFDNFASQLKRIRYRNGVVDGYDSRLHYTSDWIYDNVKKKILSEASLRLGGISETKTIDFMTSHRTAYRLLETDDQMLERIRNIEGEINARGGFYYLPKEKLESAKVDIPHMAMIAFTTSIKGLDTTHTGFSYKKDGKLTFIHASSAKNNVVIDEKTLSDYCKKQKSCTGITVMLVR</sequence>